<gene>
    <name evidence="2" type="ORF">LCGC14_2193860</name>
</gene>
<organism evidence="2">
    <name type="scientific">marine sediment metagenome</name>
    <dbReference type="NCBI Taxonomy" id="412755"/>
    <lineage>
        <taxon>unclassified sequences</taxon>
        <taxon>metagenomes</taxon>
        <taxon>ecological metagenomes</taxon>
    </lineage>
</organism>
<keyword evidence="1" id="KW-0175">Coiled coil</keyword>
<feature type="coiled-coil region" evidence="1">
    <location>
        <begin position="102"/>
        <end position="129"/>
    </location>
</feature>
<proteinExistence type="predicted"/>
<evidence type="ECO:0000313" key="2">
    <source>
        <dbReference type="EMBL" id="KKL61582.1"/>
    </source>
</evidence>
<feature type="coiled-coil region" evidence="1">
    <location>
        <begin position="2"/>
        <end position="29"/>
    </location>
</feature>
<dbReference type="EMBL" id="LAZR01028776">
    <property type="protein sequence ID" value="KKL61582.1"/>
    <property type="molecule type" value="Genomic_DNA"/>
</dbReference>
<dbReference type="AlphaFoldDB" id="A0A0F9GEG8"/>
<reference evidence="2" key="1">
    <citation type="journal article" date="2015" name="Nature">
        <title>Complex archaea that bridge the gap between prokaryotes and eukaryotes.</title>
        <authorList>
            <person name="Spang A."/>
            <person name="Saw J.H."/>
            <person name="Jorgensen S.L."/>
            <person name="Zaremba-Niedzwiedzka K."/>
            <person name="Martijn J."/>
            <person name="Lind A.E."/>
            <person name="van Eijk R."/>
            <person name="Schleper C."/>
            <person name="Guy L."/>
            <person name="Ettema T.J."/>
        </authorList>
    </citation>
    <scope>NUCLEOTIDE SEQUENCE</scope>
</reference>
<name>A0A0F9GEG8_9ZZZZ</name>
<protein>
    <submittedName>
        <fullName evidence="2">Uncharacterized protein</fullName>
    </submittedName>
</protein>
<sequence>MAENLQQFIDTLKAQLAKARAENARLQGQACLICGRDEPCELDTNKNNDPNWPGSPCTFDPSPIDAARRFMDERDALQTRVEEANGVMGLATAALRERIREVGLLKDERDDYKALAEEAKQQLRDQVASDLGDYLEVVGRGVQVWNYMDMMLLPRMEGLAESLQASYEHTAKLEALAERRKKALVRLERGYDNHPGFMTMGKSGEECLHCGCLGGHGDVCPFAAIEEEEK</sequence>
<comment type="caution">
    <text evidence="2">The sequence shown here is derived from an EMBL/GenBank/DDBJ whole genome shotgun (WGS) entry which is preliminary data.</text>
</comment>
<evidence type="ECO:0000256" key="1">
    <source>
        <dbReference type="SAM" id="Coils"/>
    </source>
</evidence>
<accession>A0A0F9GEG8</accession>